<feature type="compositionally biased region" description="Basic and acidic residues" evidence="1">
    <location>
        <begin position="1"/>
        <end position="12"/>
    </location>
</feature>
<sequence length="816" mass="95894">MQNQFLKEDSNKDNSQINNHQNLIRQSKKLNELNISEIKNYFNILKSQKNHTCSPFDLYIEAQNDLPKYSTKMEIVKRVVENHPKLWQFFSMIYPKNLAIDYFHYFLYQRNSYQIDLFFQNNFDKINHTEKRRTNTIKNVNEHFNKNSNDINIDIFIKKNMKQNDKNSDTNQFLKIKQPLRKSKRLQNQSIEMKRKNKIINEYGSEQCNYLEKSIQSKNNTNYVLAQNNNFDSNVDSKNCDFIKKNQNNNVKNLTEKINNPITKPGFYYRNQIIKRLGKVSNNSEIIENGIQLFPKIWKYFRQINTPNYAKISFGNFLFNQTNKNYLKCKNDNNFNSNTILNEQNLDEKKSFPMTNSLDSCSSPIPSPNIDSSPYINSSPRTQSNNSLHNTLQYKKENKLQSQESLTQVKPLILKRMGKRERSWVYGKKIISSIGRPCQRSEIIEKGKEMFPVLWSCFKDTYNKIKLAERLFSRNLIPSNLKSHGVTLKDGYWHLNDSPKETIKKINVSKNQKEKKVFTNVKFNENNGDLLLNNSQPSLISPKNFRKIENLKSQNSVINSMVLNNNTIKPNCDNEINDINQKNDINKNNSNINTNATEANNNLPVLGSFKANNYLQKTNKGKKIYQLKEKNTFHEQKSTLEKNDNNQKRETILNRIGKNVLQLKQIQSVRKRNLTTILKTKNFSESDIDLKTITINKKFKTNQIQKRKKQRKKRKKRKIKKKSKKPNLFLDPDNYAIVYSDNNMIILEEETKKDKLLNAYKQLYGLNLSPTNYKKIFNQISQGNKKIIKILNKINSNSSEKNISILQLILLSEGNY</sequence>
<keyword evidence="3" id="KW-1185">Reference proteome</keyword>
<evidence type="ECO:0000313" key="3">
    <source>
        <dbReference type="Proteomes" id="UP001150062"/>
    </source>
</evidence>
<evidence type="ECO:0000313" key="2">
    <source>
        <dbReference type="EMBL" id="KAJ6252070.1"/>
    </source>
</evidence>
<feature type="compositionally biased region" description="Basic residues" evidence="1">
    <location>
        <begin position="702"/>
        <end position="725"/>
    </location>
</feature>
<feature type="region of interest" description="Disordered" evidence="1">
    <location>
        <begin position="357"/>
        <end position="387"/>
    </location>
</feature>
<name>A0ABQ8Z5R7_9EUKA</name>
<comment type="caution">
    <text evidence="2">The sequence shown here is derived from an EMBL/GenBank/DDBJ whole genome shotgun (WGS) entry which is preliminary data.</text>
</comment>
<feature type="compositionally biased region" description="Low complexity" evidence="1">
    <location>
        <begin position="359"/>
        <end position="380"/>
    </location>
</feature>
<protein>
    <submittedName>
        <fullName evidence="2">Uncharacterized protein</fullName>
    </submittedName>
</protein>
<feature type="region of interest" description="Disordered" evidence="1">
    <location>
        <begin position="702"/>
        <end position="726"/>
    </location>
</feature>
<reference evidence="2" key="1">
    <citation type="submission" date="2022-08" db="EMBL/GenBank/DDBJ databases">
        <title>Novel sulfate-reducing endosymbionts in the free-living metamonad Anaeramoeba.</title>
        <authorList>
            <person name="Jerlstrom-Hultqvist J."/>
            <person name="Cepicka I."/>
            <person name="Gallot-Lavallee L."/>
            <person name="Salas-Leiva D."/>
            <person name="Curtis B.A."/>
            <person name="Zahonova K."/>
            <person name="Pipaliya S."/>
            <person name="Dacks J."/>
            <person name="Roger A.J."/>
        </authorList>
    </citation>
    <scope>NUCLEOTIDE SEQUENCE</scope>
    <source>
        <strain evidence="2">Schooner1</strain>
    </source>
</reference>
<dbReference type="EMBL" id="JAOAOG010000050">
    <property type="protein sequence ID" value="KAJ6252070.1"/>
    <property type="molecule type" value="Genomic_DNA"/>
</dbReference>
<accession>A0ABQ8Z5R7</accession>
<feature type="region of interest" description="Disordered" evidence="1">
    <location>
        <begin position="1"/>
        <end position="21"/>
    </location>
</feature>
<evidence type="ECO:0000256" key="1">
    <source>
        <dbReference type="SAM" id="MobiDB-lite"/>
    </source>
</evidence>
<dbReference type="Proteomes" id="UP001150062">
    <property type="component" value="Unassembled WGS sequence"/>
</dbReference>
<organism evidence="2 3">
    <name type="scientific">Anaeramoeba flamelloides</name>
    <dbReference type="NCBI Taxonomy" id="1746091"/>
    <lineage>
        <taxon>Eukaryota</taxon>
        <taxon>Metamonada</taxon>
        <taxon>Anaeramoebidae</taxon>
        <taxon>Anaeramoeba</taxon>
    </lineage>
</organism>
<gene>
    <name evidence="2" type="ORF">M0813_14619</name>
</gene>
<proteinExistence type="predicted"/>